<dbReference type="Proteomes" id="UP000838308">
    <property type="component" value="Unassembled WGS sequence"/>
</dbReference>
<gene>
    <name evidence="8" type="ORF">BACCIP111895_01972</name>
</gene>
<protein>
    <submittedName>
        <fullName evidence="8">Uncharacterized protein</fullName>
    </submittedName>
</protein>
<keyword evidence="7" id="KW-0472">Membrane</keyword>
<evidence type="ECO:0000256" key="7">
    <source>
        <dbReference type="SAM" id="Phobius"/>
    </source>
</evidence>
<keyword evidence="5" id="KW-0234">DNA repair</keyword>
<feature type="transmembrane region" description="Helical" evidence="7">
    <location>
        <begin position="58"/>
        <end position="76"/>
    </location>
</feature>
<keyword evidence="7" id="KW-1133">Transmembrane helix</keyword>
<dbReference type="SUPFAM" id="SSF52980">
    <property type="entry name" value="Restriction endonuclease-like"/>
    <property type="match status" value="1"/>
</dbReference>
<proteinExistence type="inferred from homology"/>
<organism evidence="8 9">
    <name type="scientific">Neobacillus rhizosphaerae</name>
    <dbReference type="NCBI Taxonomy" id="2880965"/>
    <lineage>
        <taxon>Bacteria</taxon>
        <taxon>Bacillati</taxon>
        <taxon>Bacillota</taxon>
        <taxon>Bacilli</taxon>
        <taxon>Bacillales</taxon>
        <taxon>Bacillaceae</taxon>
        <taxon>Neobacillus</taxon>
    </lineage>
</organism>
<evidence type="ECO:0000256" key="1">
    <source>
        <dbReference type="ARBA" id="ARBA00022722"/>
    </source>
</evidence>
<evidence type="ECO:0000256" key="5">
    <source>
        <dbReference type="ARBA" id="ARBA00023204"/>
    </source>
</evidence>
<sequence length="97" mass="11196">MADNKNKDQRRKNMLAIRSQSKLENIVSRELWKGGFRFRKNNKSLIGKPDISIKKYNIVYLLIPVSGTVTLFNLICQKVIKTFGKKSLNVIKDGTKR</sequence>
<keyword evidence="9" id="KW-1185">Reference proteome</keyword>
<dbReference type="InterPro" id="IPR004603">
    <property type="entry name" value="DNA_mismatch_endonuc_vsr"/>
</dbReference>
<dbReference type="Gene3D" id="3.40.960.10">
    <property type="entry name" value="VSR Endonuclease"/>
    <property type="match status" value="1"/>
</dbReference>
<dbReference type="RefSeq" id="WP_319942273.1">
    <property type="nucleotide sequence ID" value="NZ_CALBWS010000010.1"/>
</dbReference>
<dbReference type="InterPro" id="IPR011335">
    <property type="entry name" value="Restrct_endonuc-II-like"/>
</dbReference>
<keyword evidence="4" id="KW-0378">Hydrolase</keyword>
<reference evidence="8" key="1">
    <citation type="submission" date="2022-04" db="EMBL/GenBank/DDBJ databases">
        <authorList>
            <person name="Criscuolo A."/>
        </authorList>
    </citation>
    <scope>NUCLEOTIDE SEQUENCE</scope>
    <source>
        <strain evidence="8">CIP111895</strain>
    </source>
</reference>
<keyword evidence="3" id="KW-0227">DNA damage</keyword>
<dbReference type="EMBL" id="CALBWS010000010">
    <property type="protein sequence ID" value="CAH2714796.1"/>
    <property type="molecule type" value="Genomic_DNA"/>
</dbReference>
<accession>A0ABN8KML2</accession>
<evidence type="ECO:0000256" key="2">
    <source>
        <dbReference type="ARBA" id="ARBA00022759"/>
    </source>
</evidence>
<evidence type="ECO:0000256" key="4">
    <source>
        <dbReference type="ARBA" id="ARBA00022801"/>
    </source>
</evidence>
<keyword evidence="7" id="KW-0812">Transmembrane</keyword>
<keyword evidence="2" id="KW-0255">Endonuclease</keyword>
<evidence type="ECO:0000256" key="6">
    <source>
        <dbReference type="ARBA" id="ARBA00029466"/>
    </source>
</evidence>
<comment type="caution">
    <text evidence="8">The sequence shown here is derived from an EMBL/GenBank/DDBJ whole genome shotgun (WGS) entry which is preliminary data.</text>
</comment>
<dbReference type="Pfam" id="PF03852">
    <property type="entry name" value="Vsr"/>
    <property type="match status" value="1"/>
</dbReference>
<evidence type="ECO:0000313" key="8">
    <source>
        <dbReference type="EMBL" id="CAH2714796.1"/>
    </source>
</evidence>
<name>A0ABN8KML2_9BACI</name>
<keyword evidence="1" id="KW-0540">Nuclease</keyword>
<evidence type="ECO:0000313" key="9">
    <source>
        <dbReference type="Proteomes" id="UP000838308"/>
    </source>
</evidence>
<comment type="similarity">
    <text evidence="6">Belongs to the Vsr family.</text>
</comment>
<evidence type="ECO:0000256" key="3">
    <source>
        <dbReference type="ARBA" id="ARBA00022763"/>
    </source>
</evidence>